<dbReference type="InterPro" id="IPR051106">
    <property type="entry name" value="RNA-bind/splicing_reg"/>
</dbReference>
<feature type="domain" description="RRM" evidence="8">
    <location>
        <begin position="9"/>
        <end position="86"/>
    </location>
</feature>
<evidence type="ECO:0000313" key="9">
    <source>
        <dbReference type="EMBL" id="KAH1063661.1"/>
    </source>
</evidence>
<dbReference type="SMART" id="SM00360">
    <property type="entry name" value="RRM"/>
    <property type="match status" value="1"/>
</dbReference>
<name>A0A9D3UWC0_9ROSI</name>
<dbReference type="OrthoDB" id="1436719at2759"/>
<evidence type="ECO:0000259" key="8">
    <source>
        <dbReference type="PROSITE" id="PS50102"/>
    </source>
</evidence>
<evidence type="ECO:0000256" key="7">
    <source>
        <dbReference type="SAM" id="Coils"/>
    </source>
</evidence>
<keyword evidence="10" id="KW-1185">Reference proteome</keyword>
<dbReference type="AlphaFoldDB" id="A0A9D3UWC0"/>
<dbReference type="Pfam" id="PF00076">
    <property type="entry name" value="RRM_1"/>
    <property type="match status" value="1"/>
</dbReference>
<evidence type="ECO:0000256" key="2">
    <source>
        <dbReference type="ARBA" id="ARBA00022664"/>
    </source>
</evidence>
<protein>
    <recommendedName>
        <fullName evidence="8">RRM domain-containing protein</fullName>
    </recommendedName>
</protein>
<keyword evidence="4" id="KW-0508">mRNA splicing</keyword>
<dbReference type="GO" id="GO:0003723">
    <property type="term" value="F:RNA binding"/>
    <property type="evidence" value="ECO:0007669"/>
    <property type="project" value="UniProtKB-UniRule"/>
</dbReference>
<evidence type="ECO:0000256" key="1">
    <source>
        <dbReference type="ARBA" id="ARBA00004123"/>
    </source>
</evidence>
<keyword evidence="5" id="KW-0539">Nucleus</keyword>
<proteinExistence type="predicted"/>
<dbReference type="CDD" id="cd00590">
    <property type="entry name" value="RRM_SF"/>
    <property type="match status" value="1"/>
</dbReference>
<dbReference type="InterPro" id="IPR000504">
    <property type="entry name" value="RRM_dom"/>
</dbReference>
<dbReference type="PANTHER" id="PTHR48028">
    <property type="entry name" value="GLYCINE-RICH RNA-BINDING PROTEIN RZ1A"/>
    <property type="match status" value="1"/>
</dbReference>
<organism evidence="9 10">
    <name type="scientific">Gossypium stocksii</name>
    <dbReference type="NCBI Taxonomy" id="47602"/>
    <lineage>
        <taxon>Eukaryota</taxon>
        <taxon>Viridiplantae</taxon>
        <taxon>Streptophyta</taxon>
        <taxon>Embryophyta</taxon>
        <taxon>Tracheophyta</taxon>
        <taxon>Spermatophyta</taxon>
        <taxon>Magnoliopsida</taxon>
        <taxon>eudicotyledons</taxon>
        <taxon>Gunneridae</taxon>
        <taxon>Pentapetalae</taxon>
        <taxon>rosids</taxon>
        <taxon>malvids</taxon>
        <taxon>Malvales</taxon>
        <taxon>Malvaceae</taxon>
        <taxon>Malvoideae</taxon>
        <taxon>Gossypium</taxon>
    </lineage>
</organism>
<keyword evidence="3 6" id="KW-0694">RNA-binding</keyword>
<evidence type="ECO:0000313" key="10">
    <source>
        <dbReference type="Proteomes" id="UP000828251"/>
    </source>
</evidence>
<reference evidence="9 10" key="1">
    <citation type="journal article" date="2021" name="Plant Biotechnol. J.">
        <title>Multi-omics assisted identification of the key and species-specific regulatory components of drought-tolerant mechanisms in Gossypium stocksii.</title>
        <authorList>
            <person name="Yu D."/>
            <person name="Ke L."/>
            <person name="Zhang D."/>
            <person name="Wu Y."/>
            <person name="Sun Y."/>
            <person name="Mei J."/>
            <person name="Sun J."/>
            <person name="Sun Y."/>
        </authorList>
    </citation>
    <scope>NUCLEOTIDE SEQUENCE [LARGE SCALE GENOMIC DNA]</scope>
    <source>
        <strain evidence="10">cv. E1</strain>
        <tissue evidence="9">Leaf</tissue>
    </source>
</reference>
<dbReference type="SUPFAM" id="SSF54928">
    <property type="entry name" value="RNA-binding domain, RBD"/>
    <property type="match status" value="1"/>
</dbReference>
<accession>A0A9D3UWC0</accession>
<gene>
    <name evidence="9" type="ORF">J1N35_028648</name>
</gene>
<dbReference type="EMBL" id="JAIQCV010000009">
    <property type="protein sequence ID" value="KAH1063661.1"/>
    <property type="molecule type" value="Genomic_DNA"/>
</dbReference>
<feature type="coiled-coil region" evidence="7">
    <location>
        <begin position="105"/>
        <end position="132"/>
    </location>
</feature>
<dbReference type="GO" id="GO:0005634">
    <property type="term" value="C:nucleus"/>
    <property type="evidence" value="ECO:0007669"/>
    <property type="project" value="UniProtKB-SubCell"/>
</dbReference>
<dbReference type="InterPro" id="IPR035979">
    <property type="entry name" value="RBD_domain_sf"/>
</dbReference>
<dbReference type="PANTHER" id="PTHR48028:SF4">
    <property type="entry name" value="SC35-LIKE SPLICING FACTOR"/>
    <property type="match status" value="1"/>
</dbReference>
<dbReference type="GO" id="GO:0008380">
    <property type="term" value="P:RNA splicing"/>
    <property type="evidence" value="ECO:0007669"/>
    <property type="project" value="UniProtKB-KW"/>
</dbReference>
<dbReference type="Gene3D" id="3.30.70.330">
    <property type="match status" value="1"/>
</dbReference>
<dbReference type="GO" id="GO:0006397">
    <property type="term" value="P:mRNA processing"/>
    <property type="evidence" value="ECO:0007669"/>
    <property type="project" value="UniProtKB-KW"/>
</dbReference>
<comment type="caution">
    <text evidence="9">The sequence shown here is derived from an EMBL/GenBank/DDBJ whole genome shotgun (WGS) entry which is preliminary data.</text>
</comment>
<evidence type="ECO:0000256" key="3">
    <source>
        <dbReference type="ARBA" id="ARBA00022884"/>
    </source>
</evidence>
<comment type="subcellular location">
    <subcellularLocation>
        <location evidence="1">Nucleus</location>
    </subcellularLocation>
</comment>
<evidence type="ECO:0000256" key="6">
    <source>
        <dbReference type="PROSITE-ProRule" id="PRU00176"/>
    </source>
</evidence>
<keyword evidence="2" id="KW-0507">mRNA processing</keyword>
<keyword evidence="7" id="KW-0175">Coiled coil</keyword>
<dbReference type="Proteomes" id="UP000828251">
    <property type="component" value="Unassembled WGS sequence"/>
</dbReference>
<dbReference type="PROSITE" id="PS50102">
    <property type="entry name" value="RRM"/>
    <property type="match status" value="1"/>
</dbReference>
<sequence>MESGDDYQITVFVLNISVTMHWKGLWTLFSYHSKVVDAFIPEKKGKCGKRFGFMRFNNFSYAQKAISRLNGFVILGSRIRVKIARFKGRREIWRRVTMRRNTLVINETKQKGAEDEIRRKEAEEELEEITRLKGE</sequence>
<evidence type="ECO:0000256" key="5">
    <source>
        <dbReference type="ARBA" id="ARBA00023242"/>
    </source>
</evidence>
<dbReference type="InterPro" id="IPR012677">
    <property type="entry name" value="Nucleotide-bd_a/b_plait_sf"/>
</dbReference>
<evidence type="ECO:0000256" key="4">
    <source>
        <dbReference type="ARBA" id="ARBA00023187"/>
    </source>
</evidence>